<protein>
    <submittedName>
        <fullName evidence="1">Uncharacterized protein</fullName>
    </submittedName>
</protein>
<organism evidence="1 2">
    <name type="scientific">Helicobacter fennelliae</name>
    <dbReference type="NCBI Taxonomy" id="215"/>
    <lineage>
        <taxon>Bacteria</taxon>
        <taxon>Pseudomonadati</taxon>
        <taxon>Campylobacterota</taxon>
        <taxon>Epsilonproteobacteria</taxon>
        <taxon>Campylobacterales</taxon>
        <taxon>Helicobacteraceae</taxon>
        <taxon>Helicobacter</taxon>
    </lineage>
</organism>
<evidence type="ECO:0000313" key="2">
    <source>
        <dbReference type="Proteomes" id="UP000250166"/>
    </source>
</evidence>
<gene>
    <name evidence="1" type="ORF">NCTC13102_00510</name>
</gene>
<dbReference type="Proteomes" id="UP000250166">
    <property type="component" value="Unassembled WGS sequence"/>
</dbReference>
<dbReference type="AlphaFoldDB" id="A0A2X3DIF3"/>
<dbReference type="EMBL" id="UAWL01000006">
    <property type="protein sequence ID" value="SQB98060.1"/>
    <property type="molecule type" value="Genomic_DNA"/>
</dbReference>
<proteinExistence type="predicted"/>
<reference evidence="1 2" key="1">
    <citation type="submission" date="2018-06" db="EMBL/GenBank/DDBJ databases">
        <authorList>
            <consortium name="Pathogen Informatics"/>
            <person name="Doyle S."/>
        </authorList>
    </citation>
    <scope>NUCLEOTIDE SEQUENCE [LARGE SCALE GENOMIC DNA]</scope>
    <source>
        <strain evidence="1 2">NCTC13102</strain>
    </source>
</reference>
<name>A0A2X3DIF3_9HELI</name>
<dbReference type="RefSeq" id="WP_023946496.1">
    <property type="nucleotide sequence ID" value="NZ_JAERIV010000015.1"/>
</dbReference>
<sequence length="68" mass="8059">MALFIVHYAFQKNIEQGIAYRLSRIWDEVSEESENQSITIPDDIFDMIAEFIVQGKRMELKPINKKRN</sequence>
<evidence type="ECO:0000313" key="1">
    <source>
        <dbReference type="EMBL" id="SQB98060.1"/>
    </source>
</evidence>
<accession>A0A2X3DIF3</accession>